<sequence length="166" mass="18898">MDDKRIVPPLEGDERSVLAAFLQYHRETLAMKCAGLTPEQLKRRSVPPSSMSLLGLVRHMAEVERIWFRIRLSGEDIPLRWKRRPGDDIDFEVDAADPEEAFAAWNEECARSRDIVAAAESLDVTGRDGDWSFSLRWILAHLIEEYARHNGHADLLRESIDGSTGE</sequence>
<dbReference type="RefSeq" id="WP_214617294.1">
    <property type="nucleotide sequence ID" value="NZ_WOFH01000003.1"/>
</dbReference>
<dbReference type="Pfam" id="PF04978">
    <property type="entry name" value="MST"/>
    <property type="match status" value="1"/>
</dbReference>
<evidence type="ECO:0000313" key="1">
    <source>
        <dbReference type="EMBL" id="MUN36887.1"/>
    </source>
</evidence>
<dbReference type="SUPFAM" id="SSF109854">
    <property type="entry name" value="DinB/YfiT-like putative metalloenzymes"/>
    <property type="match status" value="1"/>
</dbReference>
<dbReference type="Gene3D" id="1.20.120.450">
    <property type="entry name" value="dinb family like domain"/>
    <property type="match status" value="1"/>
</dbReference>
<proteinExistence type="predicted"/>
<dbReference type="InterPro" id="IPR034660">
    <property type="entry name" value="DinB/YfiT-like"/>
</dbReference>
<gene>
    <name evidence="1" type="ORF">GNZ18_09795</name>
</gene>
<name>A0A7K1KXU7_9ACTN</name>
<dbReference type="AlphaFoldDB" id="A0A7K1KXU7"/>
<dbReference type="Proteomes" id="UP000432015">
    <property type="component" value="Unassembled WGS sequence"/>
</dbReference>
<accession>A0A7K1KXU7</accession>
<comment type="caution">
    <text evidence="1">The sequence shown here is derived from an EMBL/GenBank/DDBJ whole genome shotgun (WGS) entry which is preliminary data.</text>
</comment>
<dbReference type="EMBL" id="WOFH01000003">
    <property type="protein sequence ID" value="MUN36887.1"/>
    <property type="molecule type" value="Genomic_DNA"/>
</dbReference>
<evidence type="ECO:0000313" key="2">
    <source>
        <dbReference type="Proteomes" id="UP000432015"/>
    </source>
</evidence>
<organism evidence="1 2">
    <name type="scientific">Actinomadura litoris</name>
    <dbReference type="NCBI Taxonomy" id="2678616"/>
    <lineage>
        <taxon>Bacteria</taxon>
        <taxon>Bacillati</taxon>
        <taxon>Actinomycetota</taxon>
        <taxon>Actinomycetes</taxon>
        <taxon>Streptosporangiales</taxon>
        <taxon>Thermomonosporaceae</taxon>
        <taxon>Actinomadura</taxon>
    </lineage>
</organism>
<protein>
    <submittedName>
        <fullName evidence="1">DUF664 domain-containing protein</fullName>
    </submittedName>
</protein>
<reference evidence="1 2" key="1">
    <citation type="submission" date="2019-11" db="EMBL/GenBank/DDBJ databases">
        <authorList>
            <person name="Cao P."/>
        </authorList>
    </citation>
    <scope>NUCLEOTIDE SEQUENCE [LARGE SCALE GENOMIC DNA]</scope>
    <source>
        <strain evidence="1 2">NEAU-AAG5</strain>
    </source>
</reference>
<keyword evidence="2" id="KW-1185">Reference proteome</keyword>
<dbReference type="InterPro" id="IPR007061">
    <property type="entry name" value="MST-like"/>
</dbReference>